<organism evidence="6 7">
    <name type="scientific">Halomonas litopenaei</name>
    <dbReference type="NCBI Taxonomy" id="2109328"/>
    <lineage>
        <taxon>Bacteria</taxon>
        <taxon>Pseudomonadati</taxon>
        <taxon>Pseudomonadota</taxon>
        <taxon>Gammaproteobacteria</taxon>
        <taxon>Oceanospirillales</taxon>
        <taxon>Halomonadaceae</taxon>
        <taxon>Halomonas</taxon>
    </lineage>
</organism>
<dbReference type="Pfam" id="PF07729">
    <property type="entry name" value="FCD"/>
    <property type="match status" value="1"/>
</dbReference>
<reference evidence="6 7" key="1">
    <citation type="submission" date="2018-03" db="EMBL/GenBank/DDBJ databases">
        <authorList>
            <person name="Zhou J."/>
            <person name="Li X."/>
            <person name="Xue M."/>
            <person name="Yin J."/>
        </authorList>
    </citation>
    <scope>NUCLEOTIDE SEQUENCE [LARGE SCALE GENOMIC DNA]</scope>
    <source>
        <strain evidence="6 7">SYSU ZJ2214</strain>
    </source>
</reference>
<dbReference type="EMBL" id="PXNS01000004">
    <property type="protein sequence ID" value="PTL95218.1"/>
    <property type="molecule type" value="Genomic_DNA"/>
</dbReference>
<evidence type="ECO:0000313" key="7">
    <source>
        <dbReference type="Proteomes" id="UP000241895"/>
    </source>
</evidence>
<dbReference type="Gene3D" id="1.10.10.10">
    <property type="entry name" value="Winged helix-like DNA-binding domain superfamily/Winged helix DNA-binding domain"/>
    <property type="match status" value="1"/>
</dbReference>
<dbReference type="InterPro" id="IPR036390">
    <property type="entry name" value="WH_DNA-bd_sf"/>
</dbReference>
<dbReference type="Gene3D" id="1.20.120.530">
    <property type="entry name" value="GntR ligand-binding domain-like"/>
    <property type="match status" value="1"/>
</dbReference>
<protein>
    <submittedName>
        <fullName evidence="6">FadR family transcriptional regulator</fullName>
    </submittedName>
</protein>
<feature type="domain" description="HTH gntR-type" evidence="5">
    <location>
        <begin position="28"/>
        <end position="96"/>
    </location>
</feature>
<gene>
    <name evidence="6" type="ORF">C6W88_07720</name>
</gene>
<evidence type="ECO:0000256" key="3">
    <source>
        <dbReference type="ARBA" id="ARBA00023163"/>
    </source>
</evidence>
<dbReference type="PANTHER" id="PTHR43537:SF5">
    <property type="entry name" value="UXU OPERON TRANSCRIPTIONAL REGULATOR"/>
    <property type="match status" value="1"/>
</dbReference>
<dbReference type="Pfam" id="PF00392">
    <property type="entry name" value="GntR"/>
    <property type="match status" value="1"/>
</dbReference>
<dbReference type="InterPro" id="IPR011711">
    <property type="entry name" value="GntR_C"/>
</dbReference>
<dbReference type="InterPro" id="IPR000524">
    <property type="entry name" value="Tscrpt_reg_HTH_GntR"/>
</dbReference>
<dbReference type="CDD" id="cd07377">
    <property type="entry name" value="WHTH_GntR"/>
    <property type="match status" value="1"/>
</dbReference>
<evidence type="ECO:0000313" key="6">
    <source>
        <dbReference type="EMBL" id="PTL95218.1"/>
    </source>
</evidence>
<dbReference type="SMART" id="SM00895">
    <property type="entry name" value="FCD"/>
    <property type="match status" value="1"/>
</dbReference>
<evidence type="ECO:0000259" key="5">
    <source>
        <dbReference type="PROSITE" id="PS50949"/>
    </source>
</evidence>
<dbReference type="SMART" id="SM00345">
    <property type="entry name" value="HTH_GNTR"/>
    <property type="match status" value="1"/>
</dbReference>
<feature type="region of interest" description="Disordered" evidence="4">
    <location>
        <begin position="1"/>
        <end position="28"/>
    </location>
</feature>
<proteinExistence type="predicted"/>
<dbReference type="SUPFAM" id="SSF46785">
    <property type="entry name" value="Winged helix' DNA-binding domain"/>
    <property type="match status" value="1"/>
</dbReference>
<evidence type="ECO:0000256" key="2">
    <source>
        <dbReference type="ARBA" id="ARBA00023125"/>
    </source>
</evidence>
<dbReference type="PRINTS" id="PR00035">
    <property type="entry name" value="HTHGNTR"/>
</dbReference>
<comment type="caution">
    <text evidence="6">The sequence shown here is derived from an EMBL/GenBank/DDBJ whole genome shotgun (WGS) entry which is preliminary data.</text>
</comment>
<dbReference type="Proteomes" id="UP000241895">
    <property type="component" value="Unassembled WGS sequence"/>
</dbReference>
<accession>A0ABX5J0I4</accession>
<keyword evidence="1" id="KW-0805">Transcription regulation</keyword>
<keyword evidence="7" id="KW-1185">Reference proteome</keyword>
<dbReference type="InterPro" id="IPR036388">
    <property type="entry name" value="WH-like_DNA-bd_sf"/>
</dbReference>
<sequence length="256" mass="27547">MAGFDHPFRAGAPAMTPPPPSDSDQRRPSQYEVVVQGIQEMIVSGEIASGDRLPVESILATRFAVSRSSLREGVRALVAMGILETRQGSGTTVTSLDPGLLLKPLEFWAGIQAGTSSRDLHNVRQALEVEAAAVAALRRTDEDIERLKAVLAEAEPAIQALDHEGAMAADLEFHLSLARISRNPVLVALLEALSRPTLRMRLWQSIHLGGRIAITHQEHLAILNAVVAGDPRGAHAAMQTHLAQVAVVLRDTPDSR</sequence>
<dbReference type="PROSITE" id="PS50949">
    <property type="entry name" value="HTH_GNTR"/>
    <property type="match status" value="1"/>
</dbReference>
<evidence type="ECO:0000256" key="1">
    <source>
        <dbReference type="ARBA" id="ARBA00023015"/>
    </source>
</evidence>
<keyword evidence="2" id="KW-0238">DNA-binding</keyword>
<evidence type="ECO:0000256" key="4">
    <source>
        <dbReference type="SAM" id="MobiDB-lite"/>
    </source>
</evidence>
<dbReference type="PANTHER" id="PTHR43537">
    <property type="entry name" value="TRANSCRIPTIONAL REGULATOR, GNTR FAMILY"/>
    <property type="match status" value="1"/>
</dbReference>
<dbReference type="SUPFAM" id="SSF48008">
    <property type="entry name" value="GntR ligand-binding domain-like"/>
    <property type="match status" value="1"/>
</dbReference>
<dbReference type="InterPro" id="IPR008920">
    <property type="entry name" value="TF_FadR/GntR_C"/>
</dbReference>
<name>A0ABX5J0I4_9GAMM</name>
<keyword evidence="3" id="KW-0804">Transcription</keyword>